<protein>
    <submittedName>
        <fullName evidence="2">Uncharacterized protein</fullName>
    </submittedName>
</protein>
<evidence type="ECO:0000256" key="1">
    <source>
        <dbReference type="SAM" id="Phobius"/>
    </source>
</evidence>
<keyword evidence="1" id="KW-1133">Transmembrane helix</keyword>
<gene>
    <name evidence="2" type="ORF">MS3_05901</name>
</gene>
<organism evidence="2">
    <name type="scientific">Schistosoma haematobium</name>
    <name type="common">Blood fluke</name>
    <dbReference type="NCBI Taxonomy" id="6185"/>
    <lineage>
        <taxon>Eukaryota</taxon>
        <taxon>Metazoa</taxon>
        <taxon>Spiralia</taxon>
        <taxon>Lophotrochozoa</taxon>
        <taxon>Platyhelminthes</taxon>
        <taxon>Trematoda</taxon>
        <taxon>Digenea</taxon>
        <taxon>Strigeidida</taxon>
        <taxon>Schistosomatoidea</taxon>
        <taxon>Schistosomatidae</taxon>
        <taxon>Schistosoma</taxon>
    </lineage>
</organism>
<reference evidence="2" key="1">
    <citation type="journal article" date="2012" name="Nat. Genet.">
        <title>Whole-genome sequence of Schistosoma haematobium.</title>
        <authorList>
            <person name="Young N.D."/>
            <person name="Jex A.R."/>
            <person name="Li B."/>
            <person name="Liu S."/>
            <person name="Yang L."/>
            <person name="Xiong Z."/>
            <person name="Li Y."/>
            <person name="Cantacessi C."/>
            <person name="Hall R.S."/>
            <person name="Xu X."/>
            <person name="Chen F."/>
            <person name="Wu X."/>
            <person name="Zerlotini A."/>
            <person name="Oliveira G."/>
            <person name="Hofmann A."/>
            <person name="Zhang G."/>
            <person name="Fang X."/>
            <person name="Kang Y."/>
            <person name="Campbell B.E."/>
            <person name="Loukas A."/>
            <person name="Ranganathan S."/>
            <person name="Rollinson D."/>
            <person name="Rinaldi G."/>
            <person name="Brindley P.J."/>
            <person name="Yang H."/>
            <person name="Wang J."/>
            <person name="Wang J."/>
            <person name="Gasser R.B."/>
        </authorList>
    </citation>
    <scope>NUCLEOTIDE SEQUENCE [LARGE SCALE GENOMIC DNA]</scope>
</reference>
<feature type="transmembrane region" description="Helical" evidence="1">
    <location>
        <begin position="90"/>
        <end position="110"/>
    </location>
</feature>
<accession>A0A095C6A8</accession>
<feature type="transmembrane region" description="Helical" evidence="1">
    <location>
        <begin position="117"/>
        <end position="139"/>
    </location>
</feature>
<feature type="transmembrane region" description="Helical" evidence="1">
    <location>
        <begin position="255"/>
        <end position="272"/>
    </location>
</feature>
<feature type="transmembrane region" description="Helical" evidence="1">
    <location>
        <begin position="145"/>
        <end position="165"/>
    </location>
</feature>
<keyword evidence="1" id="KW-0812">Transmembrane</keyword>
<evidence type="ECO:0000313" key="2">
    <source>
        <dbReference type="EMBL" id="KGB37563.1"/>
    </source>
</evidence>
<sequence length="328" mass="37262">MVTVSIYNDLNLEVLVLFGIQIVLSIGITLGLTVIKYIKLNLSPINRINDKPYMTLVLILIETVLAILNDGILVLLLVSTTVRKKYPVNIVLLMLYTVLTSMMVALPFTSLEIKWQLTAWAVTLLSFVVFTLLGASIRIRLLYTNLWFIVIYTAAFIVIIVAVFVSRYLQLKLMLSVGQATFGRQDVRIAGDDYCLAALILYTVLMMDWLTAIQNFQYFTNNTLNETQTNNYRQIFTPLMVVLLFTSLENEWQLMAWDFALVSLVIFTLIGAPIGKRLLWFLVLENMARIVTIVAAFISSNFGQTACFEDQTLCNLLFLFAQCDLTRI</sequence>
<proteinExistence type="predicted"/>
<name>A0A095C6A8_SCHHA</name>
<feature type="transmembrane region" description="Helical" evidence="1">
    <location>
        <begin position="194"/>
        <end position="212"/>
    </location>
</feature>
<feature type="transmembrane region" description="Helical" evidence="1">
    <location>
        <begin position="56"/>
        <end position="78"/>
    </location>
</feature>
<dbReference type="AlphaFoldDB" id="A0A095C6A8"/>
<feature type="transmembrane region" description="Helical" evidence="1">
    <location>
        <begin position="14"/>
        <end position="35"/>
    </location>
</feature>
<dbReference type="EMBL" id="KL250900">
    <property type="protein sequence ID" value="KGB37563.1"/>
    <property type="molecule type" value="Genomic_DNA"/>
</dbReference>
<keyword evidence="1" id="KW-0472">Membrane</keyword>